<proteinExistence type="predicted"/>
<accession>A0A2N9AJ83</accession>
<dbReference type="AlphaFoldDB" id="A0A2N9AJ83"/>
<gene>
    <name evidence="1" type="ORF">TK0001_0806</name>
</gene>
<organism evidence="1 2">
    <name type="scientific">Methylorubrum extorquens</name>
    <name type="common">Methylobacterium dichloromethanicum</name>
    <name type="synonym">Methylobacterium extorquens</name>
    <dbReference type="NCBI Taxonomy" id="408"/>
    <lineage>
        <taxon>Bacteria</taxon>
        <taxon>Pseudomonadati</taxon>
        <taxon>Pseudomonadota</taxon>
        <taxon>Alphaproteobacteria</taxon>
        <taxon>Hyphomicrobiales</taxon>
        <taxon>Methylobacteriaceae</taxon>
        <taxon>Methylorubrum</taxon>
    </lineage>
</organism>
<evidence type="ECO:0000313" key="2">
    <source>
        <dbReference type="Proteomes" id="UP000233769"/>
    </source>
</evidence>
<reference evidence="2" key="1">
    <citation type="submission" date="2017-10" db="EMBL/GenBank/DDBJ databases">
        <authorList>
            <person name="Regsiter A."/>
            <person name="William W."/>
        </authorList>
    </citation>
    <scope>NUCLEOTIDE SEQUENCE [LARGE SCALE GENOMIC DNA]</scope>
</reference>
<evidence type="ECO:0000313" key="1">
    <source>
        <dbReference type="EMBL" id="SOR27408.1"/>
    </source>
</evidence>
<protein>
    <submittedName>
        <fullName evidence="1">Uncharacterized protein</fullName>
    </submittedName>
</protein>
<dbReference type="Proteomes" id="UP000233769">
    <property type="component" value="Chromosome tk0001"/>
</dbReference>
<sequence>MPSVRRMSKQDCSLQTIVTFYTTDFNP</sequence>
<dbReference type="EMBL" id="LT962688">
    <property type="protein sequence ID" value="SOR27408.1"/>
    <property type="molecule type" value="Genomic_DNA"/>
</dbReference>
<name>A0A2N9AJ83_METEX</name>